<sequence>MRFDSTNYSEAPAFQEARYSAGVTTRAPDPAPVCDPSDELVTSVFARNCASRTALEEIGGKWGILALLALGEGAYRFNALRRRVDGVSERMLSQTLQTLERDGLVTREVHSTIPPRVEYSLTTLGGKVAERLRGLADLLEASVPEMTAARERYDARGT</sequence>
<evidence type="ECO:0000256" key="3">
    <source>
        <dbReference type="ARBA" id="ARBA00023163"/>
    </source>
</evidence>
<accession>A0ABP8XTF9</accession>
<dbReference type="Pfam" id="PF01638">
    <property type="entry name" value="HxlR"/>
    <property type="match status" value="1"/>
</dbReference>
<keyword evidence="2" id="KW-0238">DNA-binding</keyword>
<dbReference type="InterPro" id="IPR036388">
    <property type="entry name" value="WH-like_DNA-bd_sf"/>
</dbReference>
<dbReference type="InterPro" id="IPR036390">
    <property type="entry name" value="WH_DNA-bd_sf"/>
</dbReference>
<name>A0ABP8XTF9_9PSEU</name>
<dbReference type="EMBL" id="BAABIC010000046">
    <property type="protein sequence ID" value="GAA4714805.1"/>
    <property type="molecule type" value="Genomic_DNA"/>
</dbReference>
<dbReference type="PANTHER" id="PTHR33204:SF37">
    <property type="entry name" value="HTH-TYPE TRANSCRIPTIONAL REGULATOR YODB"/>
    <property type="match status" value="1"/>
</dbReference>
<keyword evidence="3" id="KW-0804">Transcription</keyword>
<evidence type="ECO:0000256" key="2">
    <source>
        <dbReference type="ARBA" id="ARBA00023125"/>
    </source>
</evidence>
<gene>
    <name evidence="5" type="ORF">GCM10023215_67510</name>
</gene>
<keyword evidence="6" id="KW-1185">Reference proteome</keyword>
<evidence type="ECO:0000259" key="4">
    <source>
        <dbReference type="PROSITE" id="PS51118"/>
    </source>
</evidence>
<protein>
    <recommendedName>
        <fullName evidence="4">HTH hxlR-type domain-containing protein</fullName>
    </recommendedName>
</protein>
<reference evidence="6" key="1">
    <citation type="journal article" date="2019" name="Int. J. Syst. Evol. Microbiol.">
        <title>The Global Catalogue of Microorganisms (GCM) 10K type strain sequencing project: providing services to taxonomists for standard genome sequencing and annotation.</title>
        <authorList>
            <consortium name="The Broad Institute Genomics Platform"/>
            <consortium name="The Broad Institute Genome Sequencing Center for Infectious Disease"/>
            <person name="Wu L."/>
            <person name="Ma J."/>
        </authorList>
    </citation>
    <scope>NUCLEOTIDE SEQUENCE [LARGE SCALE GENOMIC DNA]</scope>
    <source>
        <strain evidence="6">JCM 18055</strain>
    </source>
</reference>
<evidence type="ECO:0000256" key="1">
    <source>
        <dbReference type="ARBA" id="ARBA00023015"/>
    </source>
</evidence>
<dbReference type="InterPro" id="IPR002577">
    <property type="entry name" value="HTH_HxlR"/>
</dbReference>
<dbReference type="Gene3D" id="1.10.10.10">
    <property type="entry name" value="Winged helix-like DNA-binding domain superfamily/Winged helix DNA-binding domain"/>
    <property type="match status" value="1"/>
</dbReference>
<keyword evidence="1" id="KW-0805">Transcription regulation</keyword>
<dbReference type="Proteomes" id="UP001500325">
    <property type="component" value="Unassembled WGS sequence"/>
</dbReference>
<comment type="caution">
    <text evidence="5">The sequence shown here is derived from an EMBL/GenBank/DDBJ whole genome shotgun (WGS) entry which is preliminary data.</text>
</comment>
<dbReference type="SUPFAM" id="SSF46785">
    <property type="entry name" value="Winged helix' DNA-binding domain"/>
    <property type="match status" value="1"/>
</dbReference>
<feature type="domain" description="HTH hxlR-type" evidence="4">
    <location>
        <begin position="49"/>
        <end position="147"/>
    </location>
</feature>
<evidence type="ECO:0000313" key="5">
    <source>
        <dbReference type="EMBL" id="GAA4714805.1"/>
    </source>
</evidence>
<dbReference type="PROSITE" id="PS51118">
    <property type="entry name" value="HTH_HXLR"/>
    <property type="match status" value="1"/>
</dbReference>
<dbReference type="PANTHER" id="PTHR33204">
    <property type="entry name" value="TRANSCRIPTIONAL REGULATOR, MARR FAMILY"/>
    <property type="match status" value="1"/>
</dbReference>
<organism evidence="5 6">
    <name type="scientific">Pseudonocardia yuanmonensis</name>
    <dbReference type="NCBI Taxonomy" id="1095914"/>
    <lineage>
        <taxon>Bacteria</taxon>
        <taxon>Bacillati</taxon>
        <taxon>Actinomycetota</taxon>
        <taxon>Actinomycetes</taxon>
        <taxon>Pseudonocardiales</taxon>
        <taxon>Pseudonocardiaceae</taxon>
        <taxon>Pseudonocardia</taxon>
    </lineage>
</organism>
<proteinExistence type="predicted"/>
<evidence type="ECO:0000313" key="6">
    <source>
        <dbReference type="Proteomes" id="UP001500325"/>
    </source>
</evidence>